<comment type="caution">
    <text evidence="7">The sequence shown here is derived from an EMBL/GenBank/DDBJ whole genome shotgun (WGS) entry which is preliminary data.</text>
</comment>
<dbReference type="Gene3D" id="3.30.450.20">
    <property type="entry name" value="PAS domain"/>
    <property type="match status" value="1"/>
</dbReference>
<dbReference type="PROSITE" id="PS50110">
    <property type="entry name" value="RESPONSE_REGULATORY"/>
    <property type="match status" value="1"/>
</dbReference>
<keyword evidence="2" id="KW-0418">Kinase</keyword>
<dbReference type="Pfam" id="PF00989">
    <property type="entry name" value="PAS"/>
    <property type="match status" value="1"/>
</dbReference>
<dbReference type="SMART" id="SM00091">
    <property type="entry name" value="PAS"/>
    <property type="match status" value="1"/>
</dbReference>
<dbReference type="InterPro" id="IPR029016">
    <property type="entry name" value="GAF-like_dom_sf"/>
</dbReference>
<dbReference type="InterPro" id="IPR013767">
    <property type="entry name" value="PAS_fold"/>
</dbReference>
<dbReference type="RefSeq" id="WP_073070647.1">
    <property type="nucleotide sequence ID" value="NZ_MPPI01000008.1"/>
</dbReference>
<dbReference type="InterPro" id="IPR003018">
    <property type="entry name" value="GAF"/>
</dbReference>
<dbReference type="InterPro" id="IPR052048">
    <property type="entry name" value="ST_Response_Regulator"/>
</dbReference>
<dbReference type="Pfam" id="PF01590">
    <property type="entry name" value="GAF"/>
    <property type="match status" value="1"/>
</dbReference>
<evidence type="ECO:0000259" key="5">
    <source>
        <dbReference type="PROSITE" id="PS50112"/>
    </source>
</evidence>
<dbReference type="InterPro" id="IPR000700">
    <property type="entry name" value="PAS-assoc_C"/>
</dbReference>
<evidence type="ECO:0000256" key="2">
    <source>
        <dbReference type="ARBA" id="ARBA00022777"/>
    </source>
</evidence>
<dbReference type="SUPFAM" id="SSF55781">
    <property type="entry name" value="GAF domain-like"/>
    <property type="match status" value="1"/>
</dbReference>
<reference evidence="7 8" key="2">
    <citation type="submission" date="2018-03" db="EMBL/GenBank/DDBJ databases">
        <title>The ancient ancestry and fast evolution of plastids.</title>
        <authorList>
            <person name="Moore K.R."/>
            <person name="Magnabosco C."/>
            <person name="Momper L."/>
            <person name="Gold D.A."/>
            <person name="Bosak T."/>
            <person name="Fournier G.P."/>
        </authorList>
    </citation>
    <scope>NUCLEOTIDE SEQUENCE [LARGE SCALE GENOMIC DNA]</scope>
    <source>
        <strain evidence="7 8">ULC007</strain>
    </source>
</reference>
<dbReference type="EMBL" id="PVWG01000004">
    <property type="protein sequence ID" value="PSB20932.1"/>
    <property type="molecule type" value="Genomic_DNA"/>
</dbReference>
<dbReference type="PANTHER" id="PTHR43228">
    <property type="entry name" value="TWO-COMPONENT RESPONSE REGULATOR"/>
    <property type="match status" value="1"/>
</dbReference>
<proteinExistence type="predicted"/>
<dbReference type="AlphaFoldDB" id="A0A2T1DKD2"/>
<dbReference type="CDD" id="cd17534">
    <property type="entry name" value="REC_DC-like"/>
    <property type="match status" value="1"/>
</dbReference>
<keyword evidence="3" id="KW-0597">Phosphoprotein</keyword>
<evidence type="ECO:0000313" key="7">
    <source>
        <dbReference type="EMBL" id="PSB20932.1"/>
    </source>
</evidence>
<dbReference type="STRING" id="1920490.GCA_001895925_03553"/>
<dbReference type="InterPro" id="IPR011006">
    <property type="entry name" value="CheY-like_superfamily"/>
</dbReference>
<gene>
    <name evidence="7" type="ORF">C7B65_05870</name>
</gene>
<dbReference type="SUPFAM" id="SSF55785">
    <property type="entry name" value="PYP-like sensor domain (PAS domain)"/>
    <property type="match status" value="1"/>
</dbReference>
<evidence type="ECO:0000256" key="1">
    <source>
        <dbReference type="ARBA" id="ARBA00022679"/>
    </source>
</evidence>
<evidence type="ECO:0000259" key="4">
    <source>
        <dbReference type="PROSITE" id="PS50110"/>
    </source>
</evidence>
<dbReference type="SUPFAM" id="SSF52172">
    <property type="entry name" value="CheY-like"/>
    <property type="match status" value="1"/>
</dbReference>
<dbReference type="GO" id="GO:0016301">
    <property type="term" value="F:kinase activity"/>
    <property type="evidence" value="ECO:0007669"/>
    <property type="project" value="UniProtKB-KW"/>
</dbReference>
<sequence>MAKILVVEDESVVAWHVQEALQKLGHEVIKIVTTGREAIQIAAQARPHLVLMDIRLQGDIDGIAAAKNIYFQLDVPVVYLTAHADEQTLQRATETSPFGYLVKPFQEAELQATIKIALQRHQLEKALKDTQQWYATTLISIGDATIATDIDGLITFMNPTAEILTGWNQEQALGALITQILDIVDEDTRKPIENPLLAAMCRGDTMTLPLGSLLRAKDGTERPIGDSASPIRNRDGQIIGGVMVFQDLSDRRRVEATLQQQNQCLENSQDQLTLQLHQRNEQLQQAISCTQLLQRVLEQSRETTDRQQILQLTLKELGQTLEADYCWATLHDEDYAIATVICDQVGQGTVAPISLVGNQIVLQDFSRFYLRLFQHDCWVDPSADLLPPVYQSLLDSTTQMLICPIQDDRRVIGEIGILVQGKPVWSRLQADLVAQVVSRATIGPRQA</sequence>
<accession>A0A2T1DKD2</accession>
<dbReference type="CDD" id="cd00130">
    <property type="entry name" value="PAS"/>
    <property type="match status" value="1"/>
</dbReference>
<dbReference type="GO" id="GO:0000160">
    <property type="term" value="P:phosphorelay signal transduction system"/>
    <property type="evidence" value="ECO:0007669"/>
    <property type="project" value="InterPro"/>
</dbReference>
<dbReference type="PROSITE" id="PS50113">
    <property type="entry name" value="PAC"/>
    <property type="match status" value="1"/>
</dbReference>
<dbReference type="SMART" id="SM00448">
    <property type="entry name" value="REC"/>
    <property type="match status" value="1"/>
</dbReference>
<name>A0A2T1DKD2_9CYAN</name>
<dbReference type="Pfam" id="PF00072">
    <property type="entry name" value="Response_reg"/>
    <property type="match status" value="1"/>
</dbReference>
<feature type="modified residue" description="4-aspartylphosphate" evidence="3">
    <location>
        <position position="53"/>
    </location>
</feature>
<dbReference type="InterPro" id="IPR000014">
    <property type="entry name" value="PAS"/>
</dbReference>
<evidence type="ECO:0000259" key="6">
    <source>
        <dbReference type="PROSITE" id="PS50113"/>
    </source>
</evidence>
<reference evidence="7 8" key="1">
    <citation type="submission" date="2018-02" db="EMBL/GenBank/DDBJ databases">
        <authorList>
            <person name="Cohen D.B."/>
            <person name="Kent A.D."/>
        </authorList>
    </citation>
    <scope>NUCLEOTIDE SEQUENCE [LARGE SCALE GENOMIC DNA]</scope>
    <source>
        <strain evidence="7 8">ULC007</strain>
    </source>
</reference>
<protein>
    <submittedName>
        <fullName evidence="7">PAS domain S-box protein</fullName>
    </submittedName>
</protein>
<dbReference type="PANTHER" id="PTHR43228:SF6">
    <property type="entry name" value="RESPONSE REGULATOR RECEIVER"/>
    <property type="match status" value="1"/>
</dbReference>
<keyword evidence="1" id="KW-0808">Transferase</keyword>
<feature type="domain" description="Response regulatory" evidence="4">
    <location>
        <begin position="3"/>
        <end position="118"/>
    </location>
</feature>
<feature type="domain" description="PAC" evidence="6">
    <location>
        <begin position="208"/>
        <end position="260"/>
    </location>
</feature>
<organism evidence="7 8">
    <name type="scientific">Phormidesmis priestleyi ULC007</name>
    <dbReference type="NCBI Taxonomy" id="1920490"/>
    <lineage>
        <taxon>Bacteria</taxon>
        <taxon>Bacillati</taxon>
        <taxon>Cyanobacteriota</taxon>
        <taxon>Cyanophyceae</taxon>
        <taxon>Leptolyngbyales</taxon>
        <taxon>Leptolyngbyaceae</taxon>
        <taxon>Phormidesmis</taxon>
    </lineage>
</organism>
<dbReference type="Gene3D" id="3.40.50.2300">
    <property type="match status" value="1"/>
</dbReference>
<dbReference type="InterPro" id="IPR035965">
    <property type="entry name" value="PAS-like_dom_sf"/>
</dbReference>
<evidence type="ECO:0000313" key="8">
    <source>
        <dbReference type="Proteomes" id="UP000238634"/>
    </source>
</evidence>
<dbReference type="InterPro" id="IPR001789">
    <property type="entry name" value="Sig_transdc_resp-reg_receiver"/>
</dbReference>
<evidence type="ECO:0000256" key="3">
    <source>
        <dbReference type="PROSITE-ProRule" id="PRU00169"/>
    </source>
</evidence>
<dbReference type="Gene3D" id="3.30.450.40">
    <property type="match status" value="1"/>
</dbReference>
<feature type="domain" description="PAS" evidence="5">
    <location>
        <begin position="130"/>
        <end position="203"/>
    </location>
</feature>
<dbReference type="Proteomes" id="UP000238634">
    <property type="component" value="Unassembled WGS sequence"/>
</dbReference>
<dbReference type="OrthoDB" id="9809987at2"/>
<dbReference type="NCBIfam" id="TIGR00229">
    <property type="entry name" value="sensory_box"/>
    <property type="match status" value="1"/>
</dbReference>
<keyword evidence="8" id="KW-1185">Reference proteome</keyword>
<dbReference type="GO" id="GO:0006355">
    <property type="term" value="P:regulation of DNA-templated transcription"/>
    <property type="evidence" value="ECO:0007669"/>
    <property type="project" value="InterPro"/>
</dbReference>
<dbReference type="PROSITE" id="PS50112">
    <property type="entry name" value="PAS"/>
    <property type="match status" value="1"/>
</dbReference>